<comment type="caution">
    <text evidence="1">The sequence shown here is derived from an EMBL/GenBank/DDBJ whole genome shotgun (WGS) entry which is preliminary data.</text>
</comment>
<dbReference type="RefSeq" id="WP_290284104.1">
    <property type="nucleotide sequence ID" value="NZ_JAUFQN010000019.1"/>
</dbReference>
<gene>
    <name evidence="1" type="ORF">ACFFUU_09560</name>
</gene>
<protein>
    <submittedName>
        <fullName evidence="1">Uncharacterized protein</fullName>
    </submittedName>
</protein>
<reference evidence="1 2" key="1">
    <citation type="submission" date="2024-09" db="EMBL/GenBank/DDBJ databases">
        <authorList>
            <person name="Sun Q."/>
            <person name="Mori K."/>
        </authorList>
    </citation>
    <scope>NUCLEOTIDE SEQUENCE [LARGE SCALE GENOMIC DNA]</scope>
    <source>
        <strain evidence="1 2">CECT 8460</strain>
    </source>
</reference>
<name>A0ABV5GGW2_9FLAO</name>
<proteinExistence type="predicted"/>
<keyword evidence="2" id="KW-1185">Reference proteome</keyword>
<organism evidence="1 2">
    <name type="scientific">Flavobacterium paronense</name>
    <dbReference type="NCBI Taxonomy" id="1392775"/>
    <lineage>
        <taxon>Bacteria</taxon>
        <taxon>Pseudomonadati</taxon>
        <taxon>Bacteroidota</taxon>
        <taxon>Flavobacteriia</taxon>
        <taxon>Flavobacteriales</taxon>
        <taxon>Flavobacteriaceae</taxon>
        <taxon>Flavobacterium</taxon>
    </lineage>
</organism>
<accession>A0ABV5GGW2</accession>
<evidence type="ECO:0000313" key="2">
    <source>
        <dbReference type="Proteomes" id="UP001589576"/>
    </source>
</evidence>
<evidence type="ECO:0000313" key="1">
    <source>
        <dbReference type="EMBL" id="MFB9089846.1"/>
    </source>
</evidence>
<dbReference type="Proteomes" id="UP001589576">
    <property type="component" value="Unassembled WGS sequence"/>
</dbReference>
<dbReference type="EMBL" id="JBHMFB010000016">
    <property type="protein sequence ID" value="MFB9089846.1"/>
    <property type="molecule type" value="Genomic_DNA"/>
</dbReference>
<sequence>MNSKSRASFSSRLTEGEKLIEYLNTFTNYNPGEAELTAAAFQTQTTELHAVQEEHTTKHFDYSKAALDRRKLFDKDDESISKLLPPIRANVRGKLGSDSQQYHDIRTLVLKIRGQGRRINITENSKETTISRSEKSYGSQLIYFGDIITLLTKFGDNYKPINDKISLSKLQDLLNNATFATNNVSQKLAVYKPLIASRQKGFIQLSATAKRIKDMILSQYGLDSNEYKMVKGLNI</sequence>